<sequence>MDTLYNNKFSRTARRDEELPRSTPQRRQPPAANHFRFLDYPLDDYYDHPQPRYEMPHTSYREEDSRIKTIVDNMHLLIIDGAATNKRLLCFFIRLENEFGYDASNHVKMSALRGLTCNTPSDMIQDMRR</sequence>
<proteinExistence type="predicted"/>
<dbReference type="AlphaFoldDB" id="A0A915JW99"/>
<feature type="compositionally biased region" description="Polar residues" evidence="1">
    <location>
        <begin position="1"/>
        <end position="10"/>
    </location>
</feature>
<dbReference type="WBParaSite" id="nRc.2.0.1.t30358-RA">
    <property type="protein sequence ID" value="nRc.2.0.1.t30358-RA"/>
    <property type="gene ID" value="nRc.2.0.1.g30358"/>
</dbReference>
<dbReference type="Proteomes" id="UP000887565">
    <property type="component" value="Unplaced"/>
</dbReference>
<name>A0A915JW99_ROMCU</name>
<accession>A0A915JW99</accession>
<protein>
    <submittedName>
        <fullName evidence="3">Uncharacterized protein</fullName>
    </submittedName>
</protein>
<evidence type="ECO:0000256" key="1">
    <source>
        <dbReference type="SAM" id="MobiDB-lite"/>
    </source>
</evidence>
<keyword evidence="2" id="KW-1185">Reference proteome</keyword>
<organism evidence="2 3">
    <name type="scientific">Romanomermis culicivorax</name>
    <name type="common">Nematode worm</name>
    <dbReference type="NCBI Taxonomy" id="13658"/>
    <lineage>
        <taxon>Eukaryota</taxon>
        <taxon>Metazoa</taxon>
        <taxon>Ecdysozoa</taxon>
        <taxon>Nematoda</taxon>
        <taxon>Enoplea</taxon>
        <taxon>Dorylaimia</taxon>
        <taxon>Mermithida</taxon>
        <taxon>Mermithoidea</taxon>
        <taxon>Mermithidae</taxon>
        <taxon>Romanomermis</taxon>
    </lineage>
</organism>
<evidence type="ECO:0000313" key="2">
    <source>
        <dbReference type="Proteomes" id="UP000887565"/>
    </source>
</evidence>
<feature type="region of interest" description="Disordered" evidence="1">
    <location>
        <begin position="1"/>
        <end position="33"/>
    </location>
</feature>
<reference evidence="3" key="1">
    <citation type="submission" date="2022-11" db="UniProtKB">
        <authorList>
            <consortium name="WormBaseParasite"/>
        </authorList>
    </citation>
    <scope>IDENTIFICATION</scope>
</reference>
<evidence type="ECO:0000313" key="3">
    <source>
        <dbReference type="WBParaSite" id="nRc.2.0.1.t30358-RA"/>
    </source>
</evidence>